<dbReference type="InterPro" id="IPR011989">
    <property type="entry name" value="ARM-like"/>
</dbReference>
<sequence length="104" mass="11298">MAGCKGGGKKKKFQSLGEVLDRISVLVQTTPVARKAVFEAGAIPFPSEALHKSSREAKEQALKILHGFATGGVEYQDTLTHILPYLVNLSDAEEMLVYPTIELI</sequence>
<dbReference type="AlphaFoldDB" id="A0A8S0X868"/>
<gene>
    <name evidence="1" type="ORF">AAE3_LOCUS12417</name>
</gene>
<reference evidence="1 2" key="1">
    <citation type="submission" date="2020-01" db="EMBL/GenBank/DDBJ databases">
        <authorList>
            <person name="Gupta K D."/>
        </authorList>
    </citation>
    <scope>NUCLEOTIDE SEQUENCE [LARGE SCALE GENOMIC DNA]</scope>
</reference>
<dbReference type="OrthoDB" id="2960366at2759"/>
<dbReference type="Gene3D" id="1.25.10.10">
    <property type="entry name" value="Leucine-rich Repeat Variant"/>
    <property type="match status" value="1"/>
</dbReference>
<name>A0A8S0X868_CYCAE</name>
<dbReference type="EMBL" id="CACVBS010000086">
    <property type="protein sequence ID" value="CAA7270182.1"/>
    <property type="molecule type" value="Genomic_DNA"/>
</dbReference>
<protein>
    <submittedName>
        <fullName evidence="1">Uncharacterized protein</fullName>
    </submittedName>
</protein>
<evidence type="ECO:0000313" key="1">
    <source>
        <dbReference type="EMBL" id="CAA7270182.1"/>
    </source>
</evidence>
<accession>A0A8S0X868</accession>
<comment type="caution">
    <text evidence="1">The sequence shown here is derived from an EMBL/GenBank/DDBJ whole genome shotgun (WGS) entry which is preliminary data.</text>
</comment>
<evidence type="ECO:0000313" key="2">
    <source>
        <dbReference type="Proteomes" id="UP000467700"/>
    </source>
</evidence>
<proteinExistence type="predicted"/>
<organism evidence="1 2">
    <name type="scientific">Cyclocybe aegerita</name>
    <name type="common">Black poplar mushroom</name>
    <name type="synonym">Agrocybe aegerita</name>
    <dbReference type="NCBI Taxonomy" id="1973307"/>
    <lineage>
        <taxon>Eukaryota</taxon>
        <taxon>Fungi</taxon>
        <taxon>Dikarya</taxon>
        <taxon>Basidiomycota</taxon>
        <taxon>Agaricomycotina</taxon>
        <taxon>Agaricomycetes</taxon>
        <taxon>Agaricomycetidae</taxon>
        <taxon>Agaricales</taxon>
        <taxon>Agaricineae</taxon>
        <taxon>Bolbitiaceae</taxon>
        <taxon>Cyclocybe</taxon>
    </lineage>
</organism>
<keyword evidence="2" id="KW-1185">Reference proteome</keyword>
<dbReference type="Proteomes" id="UP000467700">
    <property type="component" value="Unassembled WGS sequence"/>
</dbReference>